<dbReference type="PANTHER" id="PTHR30213">
    <property type="entry name" value="INNER MEMBRANE PROTEIN YHJD"/>
    <property type="match status" value="1"/>
</dbReference>
<feature type="transmembrane region" description="Helical" evidence="6">
    <location>
        <begin position="250"/>
        <end position="273"/>
    </location>
</feature>
<evidence type="ECO:0000313" key="7">
    <source>
        <dbReference type="EMBL" id="MEE2057432.1"/>
    </source>
</evidence>
<protein>
    <submittedName>
        <fullName evidence="7">YhjD/YihY/BrkB family envelope integrity protein</fullName>
    </submittedName>
</protein>
<name>A0ABU7L972_9NOCA</name>
<feature type="transmembrane region" description="Helical" evidence="6">
    <location>
        <begin position="225"/>
        <end position="244"/>
    </location>
</feature>
<dbReference type="RefSeq" id="WP_330132695.1">
    <property type="nucleotide sequence ID" value="NZ_JAUTXY010000003.1"/>
</dbReference>
<sequence length="351" mass="36519">MVGGPDVDDKPGFLERQRAARPWLDHLVRSGTRYQENKGDYYAAGLTYFTVLAIVPVIMVAFSIAGFILAGRPEMLEQISDAITENIPGELGGTVQGIIDSAIDSRGAVGVIGLITASYAGLGWMANLRDALTAMWDNPREKGNFLVVKLKDGGALISLGLAMIVSLGLSAISSGPVMRWIVELLNIENIVGVGVLLRIVALLIATAATSAVFTWVIARLPREPVTFRSAILAGVIAGIGFEILKQAGSIYLESVLQGPAGVAFGPILGILVFGNITARLVLFCTAFAASTKANLALAHVPAPDPAVITPRVQVNEGPGVRGGLALLGAGVLGGALVGARARRGGTGRARH</sequence>
<comment type="subcellular location">
    <subcellularLocation>
        <location evidence="1">Cell membrane</location>
        <topology evidence="1">Multi-pass membrane protein</topology>
    </subcellularLocation>
</comment>
<evidence type="ECO:0000256" key="2">
    <source>
        <dbReference type="ARBA" id="ARBA00022475"/>
    </source>
</evidence>
<comment type="caution">
    <text evidence="7">The sequence shown here is derived from an EMBL/GenBank/DDBJ whole genome shotgun (WGS) entry which is preliminary data.</text>
</comment>
<organism evidence="7 8">
    <name type="scientific">Rhodococcus artemisiae</name>
    <dbReference type="NCBI Taxonomy" id="714159"/>
    <lineage>
        <taxon>Bacteria</taxon>
        <taxon>Bacillati</taxon>
        <taxon>Actinomycetota</taxon>
        <taxon>Actinomycetes</taxon>
        <taxon>Mycobacteriales</taxon>
        <taxon>Nocardiaceae</taxon>
        <taxon>Rhodococcus</taxon>
    </lineage>
</organism>
<keyword evidence="8" id="KW-1185">Reference proteome</keyword>
<keyword evidence="3 6" id="KW-0812">Transmembrane</keyword>
<accession>A0ABU7L972</accession>
<dbReference type="InterPro" id="IPR017039">
    <property type="entry name" value="Virul_fac_BrkB"/>
</dbReference>
<dbReference type="Proteomes" id="UP001336020">
    <property type="component" value="Unassembled WGS sequence"/>
</dbReference>
<evidence type="ECO:0000313" key="8">
    <source>
        <dbReference type="Proteomes" id="UP001336020"/>
    </source>
</evidence>
<reference evidence="7 8" key="1">
    <citation type="submission" date="2023-07" db="EMBL/GenBank/DDBJ databases">
        <authorList>
            <person name="Girao M."/>
            <person name="Carvalho M.F."/>
        </authorList>
    </citation>
    <scope>NUCLEOTIDE SEQUENCE [LARGE SCALE GENOMIC DNA]</scope>
    <source>
        <strain evidence="7 8">YIM65754</strain>
    </source>
</reference>
<dbReference type="EMBL" id="JAUTXY010000003">
    <property type="protein sequence ID" value="MEE2057432.1"/>
    <property type="molecule type" value="Genomic_DNA"/>
</dbReference>
<keyword evidence="5 6" id="KW-0472">Membrane</keyword>
<evidence type="ECO:0000256" key="3">
    <source>
        <dbReference type="ARBA" id="ARBA00022692"/>
    </source>
</evidence>
<feature type="transmembrane region" description="Helical" evidence="6">
    <location>
        <begin position="322"/>
        <end position="341"/>
    </location>
</feature>
<feature type="transmembrane region" description="Helical" evidence="6">
    <location>
        <begin position="280"/>
        <end position="302"/>
    </location>
</feature>
<evidence type="ECO:0000256" key="5">
    <source>
        <dbReference type="ARBA" id="ARBA00023136"/>
    </source>
</evidence>
<keyword evidence="4 6" id="KW-1133">Transmembrane helix</keyword>
<evidence type="ECO:0000256" key="6">
    <source>
        <dbReference type="SAM" id="Phobius"/>
    </source>
</evidence>
<feature type="transmembrane region" description="Helical" evidence="6">
    <location>
        <begin position="195"/>
        <end position="218"/>
    </location>
</feature>
<proteinExistence type="predicted"/>
<dbReference type="PANTHER" id="PTHR30213:SF1">
    <property type="entry name" value="INNER MEMBRANE PROTEIN YHJD"/>
    <property type="match status" value="1"/>
</dbReference>
<evidence type="ECO:0000256" key="1">
    <source>
        <dbReference type="ARBA" id="ARBA00004651"/>
    </source>
</evidence>
<feature type="transmembrane region" description="Helical" evidence="6">
    <location>
        <begin position="46"/>
        <end position="70"/>
    </location>
</feature>
<dbReference type="Pfam" id="PF03631">
    <property type="entry name" value="Virul_fac_BrkB"/>
    <property type="match status" value="1"/>
</dbReference>
<evidence type="ECO:0000256" key="4">
    <source>
        <dbReference type="ARBA" id="ARBA00022989"/>
    </source>
</evidence>
<gene>
    <name evidence="7" type="ORF">Q7514_07805</name>
</gene>
<feature type="transmembrane region" description="Helical" evidence="6">
    <location>
        <begin position="155"/>
        <end position="175"/>
    </location>
</feature>
<keyword evidence="2" id="KW-1003">Cell membrane</keyword>